<dbReference type="EMBL" id="VDEP01000105">
    <property type="protein sequence ID" value="KAA1130934.1"/>
    <property type="molecule type" value="Genomic_DNA"/>
</dbReference>
<evidence type="ECO:0000313" key="2">
    <source>
        <dbReference type="EMBL" id="KAA1130934.1"/>
    </source>
</evidence>
<accession>A0A5B0S2M4</accession>
<dbReference type="AlphaFoldDB" id="A0A5B0S2M4"/>
<name>A0A5B0S2M4_PUCGR</name>
<organism evidence="2 3">
    <name type="scientific">Puccinia graminis f. sp. tritici</name>
    <dbReference type="NCBI Taxonomy" id="56615"/>
    <lineage>
        <taxon>Eukaryota</taxon>
        <taxon>Fungi</taxon>
        <taxon>Dikarya</taxon>
        <taxon>Basidiomycota</taxon>
        <taxon>Pucciniomycotina</taxon>
        <taxon>Pucciniomycetes</taxon>
        <taxon>Pucciniales</taxon>
        <taxon>Pucciniaceae</taxon>
        <taxon>Puccinia</taxon>
    </lineage>
</organism>
<reference evidence="2 3" key="1">
    <citation type="submission" date="2019-05" db="EMBL/GenBank/DDBJ databases">
        <title>Emergence of the Ug99 lineage of the wheat stem rust pathogen through somatic hybridization.</title>
        <authorList>
            <person name="Li F."/>
            <person name="Upadhyaya N.M."/>
            <person name="Sperschneider J."/>
            <person name="Matny O."/>
            <person name="Nguyen-Phuc H."/>
            <person name="Mago R."/>
            <person name="Raley C."/>
            <person name="Miller M.E."/>
            <person name="Silverstein K.A.T."/>
            <person name="Henningsen E."/>
            <person name="Hirsch C.D."/>
            <person name="Visser B."/>
            <person name="Pretorius Z.A."/>
            <person name="Steffenson B.J."/>
            <person name="Schwessinger B."/>
            <person name="Dodds P.N."/>
            <person name="Figueroa M."/>
        </authorList>
    </citation>
    <scope>NUCLEOTIDE SEQUENCE [LARGE SCALE GENOMIC DNA]</scope>
    <source>
        <strain evidence="2 3">Ug99</strain>
    </source>
</reference>
<protein>
    <submittedName>
        <fullName evidence="2">Uncharacterized protein</fullName>
    </submittedName>
</protein>
<feature type="region of interest" description="Disordered" evidence="1">
    <location>
        <begin position="41"/>
        <end position="61"/>
    </location>
</feature>
<proteinExistence type="predicted"/>
<evidence type="ECO:0000313" key="3">
    <source>
        <dbReference type="Proteomes" id="UP000325313"/>
    </source>
</evidence>
<gene>
    <name evidence="2" type="ORF">PGTUg99_011119</name>
</gene>
<evidence type="ECO:0000256" key="1">
    <source>
        <dbReference type="SAM" id="MobiDB-lite"/>
    </source>
</evidence>
<dbReference type="Proteomes" id="UP000325313">
    <property type="component" value="Unassembled WGS sequence"/>
</dbReference>
<comment type="caution">
    <text evidence="2">The sequence shown here is derived from an EMBL/GenBank/DDBJ whole genome shotgun (WGS) entry which is preliminary data.</text>
</comment>
<sequence>MSTLERLDLYEKVQALAAHPALKPNERGHIQALLNDIKADYKNSDDEDNTGGPENPSRPKTFEHHINHPHVPQGWVNFSSSQILLAHLKRPAPPSANSRRAIQPVQYRQTSIWIHTCQANDDNNGLYTAYYHFCQSYDHLGASLNDPEGDGASRSAMELVQNFCGAMAGLAFICTKNNMKAKQAKLDKL</sequence>